<feature type="transmembrane region" description="Helical" evidence="6">
    <location>
        <begin position="23"/>
        <end position="48"/>
    </location>
</feature>
<evidence type="ECO:0000256" key="2">
    <source>
        <dbReference type="ARBA" id="ARBA00022475"/>
    </source>
</evidence>
<dbReference type="EMBL" id="AAXW01000020">
    <property type="protein sequence ID" value="EAZ90838.1"/>
    <property type="molecule type" value="Genomic_DNA"/>
</dbReference>
<keyword evidence="8" id="KW-1185">Reference proteome</keyword>
<evidence type="ECO:0000256" key="3">
    <source>
        <dbReference type="ARBA" id="ARBA00022692"/>
    </source>
</evidence>
<sequence>MIISAALSGLNHYLSELIPGIDFLWQIINFCLSFVVISLAFGLMYRYLPDVKISWDDVKIGAIITALLFTIGKFALGLYLGRGSFGSVYGAAGSLIIILVWVYYSAQILFFGAEFTQVYAKRYGSKIVPNKHAQYIDQE</sequence>
<keyword evidence="3 6" id="KW-0812">Transmembrane</keyword>
<dbReference type="Proteomes" id="UP000003781">
    <property type="component" value="Unassembled WGS sequence"/>
</dbReference>
<reference evidence="7 8" key="1">
    <citation type="submission" date="2007-03" db="EMBL/GenBank/DDBJ databases">
        <authorList>
            <person name="Stal L."/>
            <person name="Ferriera S."/>
            <person name="Johnson J."/>
            <person name="Kravitz S."/>
            <person name="Beeson K."/>
            <person name="Sutton G."/>
            <person name="Rogers Y.-H."/>
            <person name="Friedman R."/>
            <person name="Frazier M."/>
            <person name="Venter J.C."/>
        </authorList>
    </citation>
    <scope>NUCLEOTIDE SEQUENCE [LARGE SCALE GENOMIC DNA]</scope>
    <source>
        <strain evidence="7 8">CCY0110</strain>
    </source>
</reference>
<protein>
    <submittedName>
        <fullName evidence="7">Ribonuclease BN</fullName>
    </submittedName>
</protein>
<dbReference type="PANTHER" id="PTHR30213:SF1">
    <property type="entry name" value="INNER MEMBRANE PROTEIN YHJD"/>
    <property type="match status" value="1"/>
</dbReference>
<dbReference type="PANTHER" id="PTHR30213">
    <property type="entry name" value="INNER MEMBRANE PROTEIN YHJD"/>
    <property type="match status" value="1"/>
</dbReference>
<keyword evidence="2" id="KW-1003">Cell membrane</keyword>
<evidence type="ECO:0000256" key="5">
    <source>
        <dbReference type="ARBA" id="ARBA00023136"/>
    </source>
</evidence>
<feature type="transmembrane region" description="Helical" evidence="6">
    <location>
        <begin position="60"/>
        <end position="80"/>
    </location>
</feature>
<dbReference type="AlphaFoldDB" id="A3IRY7"/>
<dbReference type="eggNOG" id="COG1295">
    <property type="taxonomic scope" value="Bacteria"/>
</dbReference>
<dbReference type="RefSeq" id="WP_008276145.1">
    <property type="nucleotide sequence ID" value="NZ_AAXW01000020.1"/>
</dbReference>
<dbReference type="Pfam" id="PF03631">
    <property type="entry name" value="Virul_fac_BrkB"/>
    <property type="match status" value="1"/>
</dbReference>
<feature type="transmembrane region" description="Helical" evidence="6">
    <location>
        <begin position="86"/>
        <end position="104"/>
    </location>
</feature>
<name>A3IRY7_9CHRO</name>
<keyword evidence="4 6" id="KW-1133">Transmembrane helix</keyword>
<proteinExistence type="predicted"/>
<evidence type="ECO:0000256" key="1">
    <source>
        <dbReference type="ARBA" id="ARBA00004651"/>
    </source>
</evidence>
<gene>
    <name evidence="7" type="ORF">CY0110_30441</name>
</gene>
<keyword evidence="5 6" id="KW-0472">Membrane</keyword>
<comment type="subcellular location">
    <subcellularLocation>
        <location evidence="1">Cell membrane</location>
        <topology evidence="1">Multi-pass membrane protein</topology>
    </subcellularLocation>
</comment>
<comment type="caution">
    <text evidence="7">The sequence shown here is derived from an EMBL/GenBank/DDBJ whole genome shotgun (WGS) entry which is preliminary data.</text>
</comment>
<dbReference type="GO" id="GO:0005886">
    <property type="term" value="C:plasma membrane"/>
    <property type="evidence" value="ECO:0007669"/>
    <property type="project" value="UniProtKB-SubCell"/>
</dbReference>
<organism evidence="7 8">
    <name type="scientific">Crocosphaera chwakensis CCY0110</name>
    <dbReference type="NCBI Taxonomy" id="391612"/>
    <lineage>
        <taxon>Bacteria</taxon>
        <taxon>Bacillati</taxon>
        <taxon>Cyanobacteriota</taxon>
        <taxon>Cyanophyceae</taxon>
        <taxon>Oscillatoriophycideae</taxon>
        <taxon>Chroococcales</taxon>
        <taxon>Aphanothecaceae</taxon>
        <taxon>Crocosphaera</taxon>
        <taxon>Crocosphaera chwakensis</taxon>
    </lineage>
</organism>
<evidence type="ECO:0000313" key="8">
    <source>
        <dbReference type="Proteomes" id="UP000003781"/>
    </source>
</evidence>
<dbReference type="InterPro" id="IPR017039">
    <property type="entry name" value="Virul_fac_BrkB"/>
</dbReference>
<evidence type="ECO:0000256" key="4">
    <source>
        <dbReference type="ARBA" id="ARBA00022989"/>
    </source>
</evidence>
<evidence type="ECO:0000256" key="6">
    <source>
        <dbReference type="SAM" id="Phobius"/>
    </source>
</evidence>
<evidence type="ECO:0000313" key="7">
    <source>
        <dbReference type="EMBL" id="EAZ90838.1"/>
    </source>
</evidence>
<accession>A3IRY7</accession>